<name>A0A4P7XGN3_9ALTE</name>
<dbReference type="PROSITE" id="PS00770">
    <property type="entry name" value="AA_TRANSFER_CLASS_4"/>
    <property type="match status" value="1"/>
</dbReference>
<dbReference type="KEGG" id="hmi:soil367_06555"/>
<comment type="similarity">
    <text evidence="2 4">Belongs to the class-IV pyridoxal-phosphate-dependent aminotransferase family.</text>
</comment>
<keyword evidence="6" id="KW-0456">Lyase</keyword>
<dbReference type="GO" id="GO:0008153">
    <property type="term" value="P:4-aminobenzoate biosynthetic process"/>
    <property type="evidence" value="ECO:0007669"/>
    <property type="project" value="TreeGrafter"/>
</dbReference>
<dbReference type="RefSeq" id="WP_136548056.1">
    <property type="nucleotide sequence ID" value="NZ_CP031093.1"/>
</dbReference>
<keyword evidence="3 5" id="KW-0663">Pyridoxal phosphate</keyword>
<dbReference type="Gene3D" id="3.20.10.10">
    <property type="entry name" value="D-amino Acid Aminotransferase, subunit A, domain 2"/>
    <property type="match status" value="1"/>
</dbReference>
<dbReference type="InterPro" id="IPR050571">
    <property type="entry name" value="Class-IV_PLP-Dep_Aminotrnsfr"/>
</dbReference>
<evidence type="ECO:0000313" key="6">
    <source>
        <dbReference type="EMBL" id="QCF25604.1"/>
    </source>
</evidence>
<dbReference type="InterPro" id="IPR001544">
    <property type="entry name" value="Aminotrans_IV"/>
</dbReference>
<dbReference type="Gene3D" id="3.30.470.10">
    <property type="match status" value="1"/>
</dbReference>
<evidence type="ECO:0000256" key="2">
    <source>
        <dbReference type="ARBA" id="ARBA00009320"/>
    </source>
</evidence>
<dbReference type="InterPro" id="IPR043132">
    <property type="entry name" value="BCAT-like_C"/>
</dbReference>
<evidence type="ECO:0000256" key="4">
    <source>
        <dbReference type="RuleBase" id="RU004106"/>
    </source>
</evidence>
<proteinExistence type="inferred from homology"/>
<sequence>MVQWHWSSTPDASWHTDRGLAYGDGVFETIAVMPHGPVLQERHRDRLVAGCRFLGIPFTAGDWIAWWSELTDRGWLHAESQSGHVIKLIVSRGSGGRGYVAPDVARPRAVCIRSAMPEIPRGSVRLSGAQIPVSPCPSGLGLKTLNRLDQVLAATQTAKGCFDTLMSDHHGRPVEGSRSNLFILRDRVLQTPPLRSLAVAGVMRGALLEWAPRLGLRVIERPVTWDALSRSDAVFLTNSLVGAVQVEQVGCLTLPNHNALAEIRSFISQELGV</sequence>
<evidence type="ECO:0000256" key="1">
    <source>
        <dbReference type="ARBA" id="ARBA00001933"/>
    </source>
</evidence>
<dbReference type="PANTHER" id="PTHR42743:SF2">
    <property type="entry name" value="AMINODEOXYCHORISMATE LYASE"/>
    <property type="match status" value="1"/>
</dbReference>
<dbReference type="PANTHER" id="PTHR42743">
    <property type="entry name" value="AMINO-ACID AMINOTRANSFERASE"/>
    <property type="match status" value="1"/>
</dbReference>
<dbReference type="AlphaFoldDB" id="A0A4P7XGN3"/>
<reference evidence="6 7" key="1">
    <citation type="submission" date="2018-07" db="EMBL/GenBank/DDBJ databases">
        <title>Marsedoiliclastica nanhaica gen. nov. sp. nov., a novel marine hydrocarbonoclastic bacterium isolated from an in-situ enriched hydrocarbon-degrading consortium in deep-sea sediment.</title>
        <authorList>
            <person name="Dong C."/>
            <person name="Ma T."/>
            <person name="Liu R."/>
            <person name="Shao Z."/>
        </authorList>
    </citation>
    <scope>NUCLEOTIDE SEQUENCE [LARGE SCALE GENOMIC DNA]</scope>
    <source>
        <strain evidence="7">soil36-7</strain>
    </source>
</reference>
<dbReference type="InterPro" id="IPR018300">
    <property type="entry name" value="Aminotrans_IV_CS"/>
</dbReference>
<evidence type="ECO:0000256" key="5">
    <source>
        <dbReference type="RuleBase" id="RU004516"/>
    </source>
</evidence>
<evidence type="ECO:0000256" key="3">
    <source>
        <dbReference type="ARBA" id="ARBA00022898"/>
    </source>
</evidence>
<organism evidence="6 7">
    <name type="scientific">Hydrocarboniclastica marina</name>
    <dbReference type="NCBI Taxonomy" id="2259620"/>
    <lineage>
        <taxon>Bacteria</taxon>
        <taxon>Pseudomonadati</taxon>
        <taxon>Pseudomonadota</taxon>
        <taxon>Gammaproteobacteria</taxon>
        <taxon>Alteromonadales</taxon>
        <taxon>Alteromonadaceae</taxon>
        <taxon>Hydrocarboniclastica</taxon>
    </lineage>
</organism>
<dbReference type="GO" id="GO:0008696">
    <property type="term" value="F:4-amino-4-deoxychorismate lyase activity"/>
    <property type="evidence" value="ECO:0007669"/>
    <property type="project" value="TreeGrafter"/>
</dbReference>
<dbReference type="InterPro" id="IPR043131">
    <property type="entry name" value="BCAT-like_N"/>
</dbReference>
<protein>
    <submittedName>
        <fullName evidence="6">Aminodeoxychorismate lyase</fullName>
    </submittedName>
</protein>
<dbReference type="EMBL" id="CP031093">
    <property type="protein sequence ID" value="QCF25604.1"/>
    <property type="molecule type" value="Genomic_DNA"/>
</dbReference>
<evidence type="ECO:0000313" key="7">
    <source>
        <dbReference type="Proteomes" id="UP000298049"/>
    </source>
</evidence>
<dbReference type="SUPFAM" id="SSF56752">
    <property type="entry name" value="D-aminoacid aminotransferase-like PLP-dependent enzymes"/>
    <property type="match status" value="1"/>
</dbReference>
<dbReference type="OrthoDB" id="9805628at2"/>
<dbReference type="Proteomes" id="UP000298049">
    <property type="component" value="Chromosome"/>
</dbReference>
<dbReference type="GO" id="GO:0005829">
    <property type="term" value="C:cytosol"/>
    <property type="evidence" value="ECO:0007669"/>
    <property type="project" value="TreeGrafter"/>
</dbReference>
<dbReference type="Pfam" id="PF01063">
    <property type="entry name" value="Aminotran_4"/>
    <property type="match status" value="1"/>
</dbReference>
<keyword evidence="7" id="KW-1185">Reference proteome</keyword>
<accession>A0A4P7XGN3</accession>
<comment type="cofactor">
    <cofactor evidence="1 5">
        <name>pyridoxal 5'-phosphate</name>
        <dbReference type="ChEBI" id="CHEBI:597326"/>
    </cofactor>
</comment>
<dbReference type="InterPro" id="IPR036038">
    <property type="entry name" value="Aminotransferase-like"/>
</dbReference>
<gene>
    <name evidence="6" type="ORF">soil367_06555</name>
</gene>